<evidence type="ECO:0000313" key="1">
    <source>
        <dbReference type="EMBL" id="MED6114189.1"/>
    </source>
</evidence>
<accession>A0ABU6QQ98</accession>
<gene>
    <name evidence="1" type="ORF">PIB30_077863</name>
</gene>
<evidence type="ECO:0000313" key="2">
    <source>
        <dbReference type="Proteomes" id="UP001341840"/>
    </source>
</evidence>
<proteinExistence type="predicted"/>
<sequence>MGWDTDDILFRSPNSIVFQSQPVNTLDELKSVSLRNMDAVGSILVRRVAYQQLLIIFLPNKFKFKIFLVEGDEHVRAMFDLHRKYGPQEVMELLIEMQTMHRDVGGPSSSARGGVVLICNISIFGMSRHYLR</sequence>
<organism evidence="1 2">
    <name type="scientific">Stylosanthes scabra</name>
    <dbReference type="NCBI Taxonomy" id="79078"/>
    <lineage>
        <taxon>Eukaryota</taxon>
        <taxon>Viridiplantae</taxon>
        <taxon>Streptophyta</taxon>
        <taxon>Embryophyta</taxon>
        <taxon>Tracheophyta</taxon>
        <taxon>Spermatophyta</taxon>
        <taxon>Magnoliopsida</taxon>
        <taxon>eudicotyledons</taxon>
        <taxon>Gunneridae</taxon>
        <taxon>Pentapetalae</taxon>
        <taxon>rosids</taxon>
        <taxon>fabids</taxon>
        <taxon>Fabales</taxon>
        <taxon>Fabaceae</taxon>
        <taxon>Papilionoideae</taxon>
        <taxon>50 kb inversion clade</taxon>
        <taxon>dalbergioids sensu lato</taxon>
        <taxon>Dalbergieae</taxon>
        <taxon>Pterocarpus clade</taxon>
        <taxon>Stylosanthes</taxon>
    </lineage>
</organism>
<reference evidence="1 2" key="1">
    <citation type="journal article" date="2023" name="Plants (Basel)">
        <title>Bridging the Gap: Combining Genomics and Transcriptomics Approaches to Understand Stylosanthes scabra, an Orphan Legume from the Brazilian Caatinga.</title>
        <authorList>
            <person name="Ferreira-Neto J.R.C."/>
            <person name="da Silva M.D."/>
            <person name="Binneck E."/>
            <person name="de Melo N.F."/>
            <person name="da Silva R.H."/>
            <person name="de Melo A.L.T.M."/>
            <person name="Pandolfi V."/>
            <person name="Bustamante F.O."/>
            <person name="Brasileiro-Vidal A.C."/>
            <person name="Benko-Iseppon A.M."/>
        </authorList>
    </citation>
    <scope>NUCLEOTIDE SEQUENCE [LARGE SCALE GENOMIC DNA]</scope>
    <source>
        <tissue evidence="1">Leaves</tissue>
    </source>
</reference>
<comment type="caution">
    <text evidence="1">The sequence shown here is derived from an EMBL/GenBank/DDBJ whole genome shotgun (WGS) entry which is preliminary data.</text>
</comment>
<dbReference type="EMBL" id="JASCZI010001059">
    <property type="protein sequence ID" value="MED6114189.1"/>
    <property type="molecule type" value="Genomic_DNA"/>
</dbReference>
<dbReference type="Proteomes" id="UP001341840">
    <property type="component" value="Unassembled WGS sequence"/>
</dbReference>
<keyword evidence="2" id="KW-1185">Reference proteome</keyword>
<protein>
    <submittedName>
        <fullName evidence="1">Uncharacterized protein</fullName>
    </submittedName>
</protein>
<name>A0ABU6QQ98_9FABA</name>